<name>A0A6N2N337_SALVM</name>
<evidence type="ECO:0000256" key="1">
    <source>
        <dbReference type="SAM" id="MobiDB-lite"/>
    </source>
</evidence>
<evidence type="ECO:0000256" key="2">
    <source>
        <dbReference type="SAM" id="Phobius"/>
    </source>
</evidence>
<reference evidence="3" key="1">
    <citation type="submission" date="2019-03" db="EMBL/GenBank/DDBJ databases">
        <authorList>
            <person name="Mank J."/>
            <person name="Almeida P."/>
        </authorList>
    </citation>
    <scope>NUCLEOTIDE SEQUENCE</scope>
    <source>
        <strain evidence="3">78183</strain>
    </source>
</reference>
<gene>
    <name evidence="3" type="ORF">SVIM_LOCUS444762</name>
</gene>
<keyword evidence="2" id="KW-0472">Membrane</keyword>
<accession>A0A6N2N337</accession>
<keyword evidence="2" id="KW-1133">Transmembrane helix</keyword>
<feature type="region of interest" description="Disordered" evidence="1">
    <location>
        <begin position="1"/>
        <end position="21"/>
    </location>
</feature>
<feature type="transmembrane region" description="Helical" evidence="2">
    <location>
        <begin position="100"/>
        <end position="120"/>
    </location>
</feature>
<proteinExistence type="predicted"/>
<keyword evidence="2" id="KW-0812">Transmembrane</keyword>
<evidence type="ECO:0000313" key="3">
    <source>
        <dbReference type="EMBL" id="VFU60104.1"/>
    </source>
</evidence>
<organism evidence="3">
    <name type="scientific">Salix viminalis</name>
    <name type="common">Common osier</name>
    <name type="synonym">Basket willow</name>
    <dbReference type="NCBI Taxonomy" id="40686"/>
    <lineage>
        <taxon>Eukaryota</taxon>
        <taxon>Viridiplantae</taxon>
        <taxon>Streptophyta</taxon>
        <taxon>Embryophyta</taxon>
        <taxon>Tracheophyta</taxon>
        <taxon>Spermatophyta</taxon>
        <taxon>Magnoliopsida</taxon>
        <taxon>eudicotyledons</taxon>
        <taxon>Gunneridae</taxon>
        <taxon>Pentapetalae</taxon>
        <taxon>rosids</taxon>
        <taxon>fabids</taxon>
        <taxon>Malpighiales</taxon>
        <taxon>Salicaceae</taxon>
        <taxon>Saliceae</taxon>
        <taxon>Salix</taxon>
    </lineage>
</organism>
<dbReference type="EMBL" id="CAADRP010002041">
    <property type="protein sequence ID" value="VFU60104.1"/>
    <property type="molecule type" value="Genomic_DNA"/>
</dbReference>
<dbReference type="AlphaFoldDB" id="A0A6N2N337"/>
<sequence>MVFSAPFTASPGGPSPRTPNTPTFPINRALTRTNFDPNLHSIQSQILHFSVLFNLIWYSFNSLFSLSSEPTFIPSRVLNSFLGFVRSSSLILFLKNSSTLSVFCLNLLLSLLSLVQYLFLNLKLVFGKFDIFNFTNPVQRPILER</sequence>
<protein>
    <submittedName>
        <fullName evidence="3">Uncharacterized protein</fullName>
    </submittedName>
</protein>